<reference evidence="2" key="1">
    <citation type="submission" date="2020-11" db="EMBL/GenBank/DDBJ databases">
        <authorList>
            <consortium name="DOE Joint Genome Institute"/>
            <person name="Ahrendt S."/>
            <person name="Riley R."/>
            <person name="Andreopoulos W."/>
            <person name="Labutti K."/>
            <person name="Pangilinan J."/>
            <person name="Ruiz-Duenas F.J."/>
            <person name="Barrasa J.M."/>
            <person name="Sanchez-Garcia M."/>
            <person name="Camarero S."/>
            <person name="Miyauchi S."/>
            <person name="Serrano A."/>
            <person name="Linde D."/>
            <person name="Babiker R."/>
            <person name="Drula E."/>
            <person name="Ayuso-Fernandez I."/>
            <person name="Pacheco R."/>
            <person name="Padilla G."/>
            <person name="Ferreira P."/>
            <person name="Barriuso J."/>
            <person name="Kellner H."/>
            <person name="Castanera R."/>
            <person name="Alfaro M."/>
            <person name="Ramirez L."/>
            <person name="Pisabarro A.G."/>
            <person name="Kuo A."/>
            <person name="Tritt A."/>
            <person name="Lipzen A."/>
            <person name="He G."/>
            <person name="Yan M."/>
            <person name="Ng V."/>
            <person name="Cullen D."/>
            <person name="Martin F."/>
            <person name="Rosso M.-N."/>
            <person name="Henrissat B."/>
            <person name="Hibbett D."/>
            <person name="Martinez A.T."/>
            <person name="Grigoriev I.V."/>
        </authorList>
    </citation>
    <scope>NUCLEOTIDE SEQUENCE</scope>
    <source>
        <strain evidence="2">ATCC 90797</strain>
    </source>
</reference>
<dbReference type="Proteomes" id="UP000807025">
    <property type="component" value="Unassembled WGS sequence"/>
</dbReference>
<dbReference type="EMBL" id="MU154614">
    <property type="protein sequence ID" value="KAF9491698.1"/>
    <property type="molecule type" value="Genomic_DNA"/>
</dbReference>
<dbReference type="OrthoDB" id="5404599at2759"/>
<gene>
    <name evidence="2" type="ORF">BDN71DRAFT_1397932</name>
</gene>
<evidence type="ECO:0000313" key="2">
    <source>
        <dbReference type="EMBL" id="KAF9491698.1"/>
    </source>
</evidence>
<proteinExistence type="predicted"/>
<comment type="caution">
    <text evidence="2">The sequence shown here is derived from an EMBL/GenBank/DDBJ whole genome shotgun (WGS) entry which is preliminary data.</text>
</comment>
<organism evidence="2 3">
    <name type="scientific">Pleurotus eryngii</name>
    <name type="common">Boletus of the steppes</name>
    <dbReference type="NCBI Taxonomy" id="5323"/>
    <lineage>
        <taxon>Eukaryota</taxon>
        <taxon>Fungi</taxon>
        <taxon>Dikarya</taxon>
        <taxon>Basidiomycota</taxon>
        <taxon>Agaricomycotina</taxon>
        <taxon>Agaricomycetes</taxon>
        <taxon>Agaricomycetidae</taxon>
        <taxon>Agaricales</taxon>
        <taxon>Pleurotineae</taxon>
        <taxon>Pleurotaceae</taxon>
        <taxon>Pleurotus</taxon>
    </lineage>
</organism>
<dbReference type="InterPro" id="IPR011009">
    <property type="entry name" value="Kinase-like_dom_sf"/>
</dbReference>
<protein>
    <recommendedName>
        <fullName evidence="1">Aminoglycoside phosphotransferase domain-containing protein</fullName>
    </recommendedName>
</protein>
<sequence>MWRLFHRALSVLCPLLPGRIRFRTWKLLCSRRSRSWEPDGQAQRVEGHMYIKLSTLVRPSEGQVTDFIRKNTNIPVPIVIDNVTVDGQTALVLSELPGTTVREIHRDSGVSDEQAAKLSRQLARLLASLRSLSPPSSGVCGWCDGPVRCERICMDSKPQGLWSSVDEFHTWMIARARITAPPDKSDEIWSCIRAVHSRLHRVRLTHNDLSPCRLALNVLSPGPSDRG</sequence>
<dbReference type="PANTHER" id="PTHR21310:SF15">
    <property type="entry name" value="AMINOGLYCOSIDE PHOSPHOTRANSFERASE DOMAIN-CONTAINING PROTEIN"/>
    <property type="match status" value="1"/>
</dbReference>
<dbReference type="SUPFAM" id="SSF56112">
    <property type="entry name" value="Protein kinase-like (PK-like)"/>
    <property type="match status" value="1"/>
</dbReference>
<dbReference type="InterPro" id="IPR002575">
    <property type="entry name" value="Aminoglycoside_PTrfase"/>
</dbReference>
<dbReference type="Pfam" id="PF01636">
    <property type="entry name" value="APH"/>
    <property type="match status" value="1"/>
</dbReference>
<evidence type="ECO:0000313" key="3">
    <source>
        <dbReference type="Proteomes" id="UP000807025"/>
    </source>
</evidence>
<name>A0A9P5ZR88_PLEER</name>
<dbReference type="AlphaFoldDB" id="A0A9P5ZR88"/>
<feature type="domain" description="Aminoglycoside phosphotransferase" evidence="1">
    <location>
        <begin position="60"/>
        <end position="210"/>
    </location>
</feature>
<accession>A0A9P5ZR88</accession>
<keyword evidence="3" id="KW-1185">Reference proteome</keyword>
<evidence type="ECO:0000259" key="1">
    <source>
        <dbReference type="Pfam" id="PF01636"/>
    </source>
</evidence>
<dbReference type="PANTHER" id="PTHR21310">
    <property type="entry name" value="AMINOGLYCOSIDE PHOSPHOTRANSFERASE-RELATED-RELATED"/>
    <property type="match status" value="1"/>
</dbReference>
<dbReference type="InterPro" id="IPR051678">
    <property type="entry name" value="AGP_Transferase"/>
</dbReference>